<sequence length="85" mass="10485">MSKRTYHSWTEEESVRLYKFVLRCDRNWAEVQRQFPQFTMLQLQNRFQIMRKLMQSKEQKNDQKPAEAVNNTETIQQLMNLFQQL</sequence>
<dbReference type="Gene3D" id="1.10.10.60">
    <property type="entry name" value="Homeodomain-like"/>
    <property type="match status" value="1"/>
</dbReference>
<dbReference type="EMBL" id="CAXDID020000227">
    <property type="protein sequence ID" value="CAL6059781.1"/>
    <property type="molecule type" value="Genomic_DNA"/>
</dbReference>
<gene>
    <name evidence="1" type="ORF">HINF_LOCUS35689</name>
    <name evidence="2" type="ORF">HINF_LOCUS48909</name>
</gene>
<proteinExistence type="predicted"/>
<evidence type="ECO:0000313" key="1">
    <source>
        <dbReference type="EMBL" id="CAI9948044.1"/>
    </source>
</evidence>
<dbReference type="InterPro" id="IPR001005">
    <property type="entry name" value="SANT/Myb"/>
</dbReference>
<dbReference type="AlphaFoldDB" id="A0AA86PXH1"/>
<protein>
    <submittedName>
        <fullName evidence="1">SANT/Myb domain</fullName>
    </submittedName>
    <submittedName>
        <fullName evidence="2">SANT/Myb_domain</fullName>
    </submittedName>
</protein>
<accession>A0AA86PXH1</accession>
<dbReference type="Pfam" id="PF13921">
    <property type="entry name" value="Myb_DNA-bind_6"/>
    <property type="match status" value="1"/>
</dbReference>
<dbReference type="Proteomes" id="UP001642409">
    <property type="component" value="Unassembled WGS sequence"/>
</dbReference>
<comment type="caution">
    <text evidence="1">The sequence shown here is derived from an EMBL/GenBank/DDBJ whole genome shotgun (WGS) entry which is preliminary data.</text>
</comment>
<reference evidence="1" key="1">
    <citation type="submission" date="2023-06" db="EMBL/GenBank/DDBJ databases">
        <authorList>
            <person name="Kurt Z."/>
        </authorList>
    </citation>
    <scope>NUCLEOTIDE SEQUENCE</scope>
</reference>
<organism evidence="1">
    <name type="scientific">Hexamita inflata</name>
    <dbReference type="NCBI Taxonomy" id="28002"/>
    <lineage>
        <taxon>Eukaryota</taxon>
        <taxon>Metamonada</taxon>
        <taxon>Diplomonadida</taxon>
        <taxon>Hexamitidae</taxon>
        <taxon>Hexamitinae</taxon>
        <taxon>Hexamita</taxon>
    </lineage>
</organism>
<keyword evidence="3" id="KW-1185">Reference proteome</keyword>
<evidence type="ECO:0000313" key="3">
    <source>
        <dbReference type="Proteomes" id="UP001642409"/>
    </source>
</evidence>
<name>A0AA86PXH1_9EUKA</name>
<dbReference type="SUPFAM" id="SSF46689">
    <property type="entry name" value="Homeodomain-like"/>
    <property type="match status" value="1"/>
</dbReference>
<dbReference type="CDD" id="cd00167">
    <property type="entry name" value="SANT"/>
    <property type="match status" value="1"/>
</dbReference>
<evidence type="ECO:0000313" key="2">
    <source>
        <dbReference type="EMBL" id="CAL6059781.1"/>
    </source>
</evidence>
<reference evidence="2 3" key="2">
    <citation type="submission" date="2024-07" db="EMBL/GenBank/DDBJ databases">
        <authorList>
            <person name="Akdeniz Z."/>
        </authorList>
    </citation>
    <scope>NUCLEOTIDE SEQUENCE [LARGE SCALE GENOMIC DNA]</scope>
</reference>
<dbReference type="EMBL" id="CATOUU010000785">
    <property type="protein sequence ID" value="CAI9948044.1"/>
    <property type="molecule type" value="Genomic_DNA"/>
</dbReference>
<dbReference type="InterPro" id="IPR009057">
    <property type="entry name" value="Homeodomain-like_sf"/>
</dbReference>